<evidence type="ECO:0000259" key="1">
    <source>
        <dbReference type="Pfam" id="PF05193"/>
    </source>
</evidence>
<organism evidence="2 3">
    <name type="scientific">Algoriphagus yeomjeoni</name>
    <dbReference type="NCBI Taxonomy" id="291403"/>
    <lineage>
        <taxon>Bacteria</taxon>
        <taxon>Pseudomonadati</taxon>
        <taxon>Bacteroidota</taxon>
        <taxon>Cytophagia</taxon>
        <taxon>Cytophagales</taxon>
        <taxon>Cyclobacteriaceae</taxon>
        <taxon>Algoriphagus</taxon>
    </lineage>
</organism>
<dbReference type="Gene3D" id="3.30.830.10">
    <property type="entry name" value="Metalloenzyme, LuxS/M16 peptidase-like"/>
    <property type="match status" value="2"/>
</dbReference>
<feature type="domain" description="Peptidase M16 C-terminal" evidence="1">
    <location>
        <begin position="184"/>
        <end position="357"/>
    </location>
</feature>
<dbReference type="PANTHER" id="PTHR11851">
    <property type="entry name" value="METALLOPROTEASE"/>
    <property type="match status" value="1"/>
</dbReference>
<evidence type="ECO:0000313" key="3">
    <source>
        <dbReference type="Proteomes" id="UP000249610"/>
    </source>
</evidence>
<dbReference type="EMBL" id="QLLK01000006">
    <property type="protein sequence ID" value="RAI89274.1"/>
    <property type="molecule type" value="Genomic_DNA"/>
</dbReference>
<comment type="caution">
    <text evidence="2">The sequence shown here is derived from an EMBL/GenBank/DDBJ whole genome shotgun (WGS) entry which is preliminary data.</text>
</comment>
<accession>A0A327PDG8</accession>
<dbReference type="InterPro" id="IPR007863">
    <property type="entry name" value="Peptidase_M16_C"/>
</dbReference>
<dbReference type="Proteomes" id="UP000249610">
    <property type="component" value="Unassembled WGS sequence"/>
</dbReference>
<dbReference type="OrthoDB" id="9811314at2"/>
<protein>
    <submittedName>
        <fullName evidence="2">Putative Zn-dependent peptidase</fullName>
    </submittedName>
</protein>
<proteinExistence type="predicted"/>
<name>A0A327PDG8_9BACT</name>
<sequence length="423" mass="48173">MVLDRSKAPEFNVPEDFELLPPLELKLSNGAKFFYIPTPGLEAVKIDVLCRGQRASLPLEQTLVSSFTLQMLQEGSKTKTASDIAEFYDFYASEVHPILTFSQEGLGLLSTKKHLNIVLQEFISLFTEATFPQDMLEKRQSQRKLSIKLEKEKTASRASQVFRKCLFGAHHPYGVEIKESHVESISRDHLVSYYNTMLWQDLEIFVTGDFDSEELDTISKLLGELPNRRAVEPVLLPGVNSLSAVTEPRDKSVQSSIRIGNWSIPQNHPDFVALSVFNTILGGYFGSRLVKNIREDKGHTYGIFSSLAEIGDSHYWVIAADVQKEFYLNVIEEIYHEIRILTEDGIKSDELEVVRNYLIGQMLKQFSTSFDLIDRFKAVHHSGMNFDYYAQKLAFLKEFTSEDIKEVGKKYFSNPPFIEVVVG</sequence>
<dbReference type="InterPro" id="IPR050361">
    <property type="entry name" value="MPP/UQCRC_Complex"/>
</dbReference>
<dbReference type="AlphaFoldDB" id="A0A327PDG8"/>
<keyword evidence="3" id="KW-1185">Reference proteome</keyword>
<gene>
    <name evidence="2" type="ORF">LV83_02315</name>
</gene>
<dbReference type="GO" id="GO:0046872">
    <property type="term" value="F:metal ion binding"/>
    <property type="evidence" value="ECO:0007669"/>
    <property type="project" value="InterPro"/>
</dbReference>
<dbReference type="Pfam" id="PF05193">
    <property type="entry name" value="Peptidase_M16_C"/>
    <property type="match status" value="1"/>
</dbReference>
<dbReference type="InterPro" id="IPR011249">
    <property type="entry name" value="Metalloenz_LuxS/M16"/>
</dbReference>
<dbReference type="PANTHER" id="PTHR11851:SF224">
    <property type="entry name" value="PROCESSING PROTEASE"/>
    <property type="match status" value="1"/>
</dbReference>
<evidence type="ECO:0000313" key="2">
    <source>
        <dbReference type="EMBL" id="RAI89274.1"/>
    </source>
</evidence>
<dbReference type="RefSeq" id="WP_111611665.1">
    <property type="nucleotide sequence ID" value="NZ_QLLK01000006.1"/>
</dbReference>
<reference evidence="2 3" key="1">
    <citation type="submission" date="2018-06" db="EMBL/GenBank/DDBJ databases">
        <title>Genomic Encyclopedia of Archaeal and Bacterial Type Strains, Phase II (KMG-II): from individual species to whole genera.</title>
        <authorList>
            <person name="Goeker M."/>
        </authorList>
    </citation>
    <scope>NUCLEOTIDE SEQUENCE [LARGE SCALE GENOMIC DNA]</scope>
    <source>
        <strain evidence="2 3">DSM 23446</strain>
    </source>
</reference>
<dbReference type="SUPFAM" id="SSF63411">
    <property type="entry name" value="LuxS/MPP-like metallohydrolase"/>
    <property type="match status" value="2"/>
</dbReference>